<keyword evidence="1" id="KW-0472">Membrane</keyword>
<evidence type="ECO:0000259" key="2">
    <source>
        <dbReference type="Pfam" id="PF10756"/>
    </source>
</evidence>
<dbReference type="OrthoDB" id="5191452at2"/>
<dbReference type="Proteomes" id="UP000198546">
    <property type="component" value="Chromosome i"/>
</dbReference>
<evidence type="ECO:0000313" key="4">
    <source>
        <dbReference type="Proteomes" id="UP000198546"/>
    </source>
</evidence>
<dbReference type="EMBL" id="LT629688">
    <property type="protein sequence ID" value="SDD70000.1"/>
    <property type="molecule type" value="Genomic_DNA"/>
</dbReference>
<feature type="transmembrane region" description="Helical" evidence="1">
    <location>
        <begin position="55"/>
        <end position="77"/>
    </location>
</feature>
<dbReference type="RefSeq" id="WP_090592116.1">
    <property type="nucleotide sequence ID" value="NZ_LT629688.1"/>
</dbReference>
<gene>
    <name evidence="3" type="ORF">SAMN04489747_1543</name>
</gene>
<evidence type="ECO:0000256" key="1">
    <source>
        <dbReference type="SAM" id="Phobius"/>
    </source>
</evidence>
<feature type="domain" description="Low molecular weight protein antigen 6 PH" evidence="2">
    <location>
        <begin position="86"/>
        <end position="130"/>
    </location>
</feature>
<name>A0A1G6WVM8_9ACTN</name>
<proteinExistence type="predicted"/>
<organism evidence="3 4">
    <name type="scientific">Auraticoccus monumenti</name>
    <dbReference type="NCBI Taxonomy" id="675864"/>
    <lineage>
        <taxon>Bacteria</taxon>
        <taxon>Bacillati</taxon>
        <taxon>Actinomycetota</taxon>
        <taxon>Actinomycetes</taxon>
        <taxon>Propionibacteriales</taxon>
        <taxon>Propionibacteriaceae</taxon>
        <taxon>Auraticoccus</taxon>
    </lineage>
</organism>
<dbReference type="Pfam" id="PF10756">
    <property type="entry name" value="bPH_6"/>
    <property type="match status" value="1"/>
</dbReference>
<accession>A0A1G6WVM8</accession>
<sequence>MEPPPGSVPHPIGQGLAVAVRPRRARARLLAVLSVVMGLVYLASGAVLVGLTRGVALPALLLLVLGVVVTVQMAVLIGQAVVMRGPALVVDDAGIRVRDLLGWLQVPWATLQQLSVTRGGGVLVLEAPGGIYLNDNRLRRPLQRYTITGLETEPHHLLTYLQHRRSVARQAVSR</sequence>
<protein>
    <submittedName>
        <fullName evidence="3">PH domain-containing protein</fullName>
    </submittedName>
</protein>
<keyword evidence="1" id="KW-0812">Transmembrane</keyword>
<dbReference type="InterPro" id="IPR019692">
    <property type="entry name" value="CFP-6_PH"/>
</dbReference>
<keyword evidence="4" id="KW-1185">Reference proteome</keyword>
<feature type="transmembrane region" description="Helical" evidence="1">
    <location>
        <begin position="29"/>
        <end position="49"/>
    </location>
</feature>
<evidence type="ECO:0000313" key="3">
    <source>
        <dbReference type="EMBL" id="SDD70000.1"/>
    </source>
</evidence>
<dbReference type="STRING" id="675864.SAMN04489747_1543"/>
<keyword evidence="1" id="KW-1133">Transmembrane helix</keyword>
<dbReference type="AlphaFoldDB" id="A0A1G6WVM8"/>
<reference evidence="3 4" key="1">
    <citation type="submission" date="2016-10" db="EMBL/GenBank/DDBJ databases">
        <authorList>
            <person name="de Groot N.N."/>
        </authorList>
    </citation>
    <scope>NUCLEOTIDE SEQUENCE [LARGE SCALE GENOMIC DNA]</scope>
    <source>
        <strain evidence="3 4">MON 2.2</strain>
    </source>
</reference>